<evidence type="ECO:0000259" key="8">
    <source>
        <dbReference type="Pfam" id="PF13382"/>
    </source>
</evidence>
<dbReference type="GO" id="GO:0000034">
    <property type="term" value="F:adenine deaminase activity"/>
    <property type="evidence" value="ECO:0007669"/>
    <property type="project" value="UniProtKB-UniRule"/>
</dbReference>
<reference evidence="9 10" key="1">
    <citation type="submission" date="2016-11" db="EMBL/GenBank/DDBJ databases">
        <authorList>
            <person name="Jaros S."/>
            <person name="Januszkiewicz K."/>
            <person name="Wedrychowicz H."/>
        </authorList>
    </citation>
    <scope>NUCLEOTIDE SEQUENCE [LARGE SCALE GENOMIC DNA]</scope>
    <source>
        <strain evidence="9 10">DSM 15480</strain>
    </source>
</reference>
<dbReference type="Pfam" id="PF13382">
    <property type="entry name" value="Adenine_deam_C"/>
    <property type="match status" value="1"/>
</dbReference>
<gene>
    <name evidence="6" type="primary">ade</name>
    <name evidence="9" type="ORF">SAMN02745243_03312</name>
</gene>
<dbReference type="PANTHER" id="PTHR11113:SF2">
    <property type="entry name" value="ADENINE DEAMINASE"/>
    <property type="match status" value="1"/>
</dbReference>
<feature type="domain" description="Adenine deaminase C-terminal" evidence="8">
    <location>
        <begin position="402"/>
        <end position="567"/>
    </location>
</feature>
<keyword evidence="3 6" id="KW-0378">Hydrolase</keyword>
<dbReference type="EC" id="3.5.4.2" evidence="2 6"/>
<dbReference type="HAMAP" id="MF_01518">
    <property type="entry name" value="Adenine_deamin"/>
    <property type="match status" value="1"/>
</dbReference>
<evidence type="ECO:0000256" key="1">
    <source>
        <dbReference type="ARBA" id="ARBA00006773"/>
    </source>
</evidence>
<dbReference type="PANTHER" id="PTHR11113">
    <property type="entry name" value="N-ACETYLGLUCOSAMINE-6-PHOSPHATE DEACETYLASE"/>
    <property type="match status" value="1"/>
</dbReference>
<evidence type="ECO:0000259" key="7">
    <source>
        <dbReference type="Pfam" id="PF01979"/>
    </source>
</evidence>
<accession>A0A1M6TS15</accession>
<dbReference type="AlphaFoldDB" id="A0A1M6TS15"/>
<protein>
    <recommendedName>
        <fullName evidence="2 6">Adenine deaminase</fullName>
        <shortName evidence="6">Adenase</shortName>
        <shortName evidence="6">Adenine aminase</shortName>
        <ecNumber evidence="2 6">3.5.4.2</ecNumber>
    </recommendedName>
</protein>
<evidence type="ECO:0000256" key="4">
    <source>
        <dbReference type="ARBA" id="ARBA00023211"/>
    </source>
</evidence>
<dbReference type="InterPro" id="IPR006680">
    <property type="entry name" value="Amidohydro-rel"/>
</dbReference>
<comment type="cofactor">
    <cofactor evidence="6">
        <name>Mn(2+)</name>
        <dbReference type="ChEBI" id="CHEBI:29035"/>
    </cofactor>
</comment>
<dbReference type="SUPFAM" id="SSF51338">
    <property type="entry name" value="Composite domain of metallo-dependent hydrolases"/>
    <property type="match status" value="1"/>
</dbReference>
<keyword evidence="4 6" id="KW-0464">Manganese</keyword>
<evidence type="ECO:0000313" key="9">
    <source>
        <dbReference type="EMBL" id="SHK59792.1"/>
    </source>
</evidence>
<dbReference type="InterPro" id="IPR032466">
    <property type="entry name" value="Metal_Hydrolase"/>
</dbReference>
<keyword evidence="10" id="KW-1185">Reference proteome</keyword>
<organism evidence="9 10">
    <name type="scientific">Hespellia stercorisuis DSM 15480</name>
    <dbReference type="NCBI Taxonomy" id="1121950"/>
    <lineage>
        <taxon>Bacteria</taxon>
        <taxon>Bacillati</taxon>
        <taxon>Bacillota</taxon>
        <taxon>Clostridia</taxon>
        <taxon>Lachnospirales</taxon>
        <taxon>Lachnospiraceae</taxon>
        <taxon>Hespellia</taxon>
    </lineage>
</organism>
<dbReference type="SUPFAM" id="SSF51556">
    <property type="entry name" value="Metallo-dependent hydrolases"/>
    <property type="match status" value="1"/>
</dbReference>
<dbReference type="Gene3D" id="3.20.20.140">
    <property type="entry name" value="Metal-dependent hydrolases"/>
    <property type="match status" value="1"/>
</dbReference>
<evidence type="ECO:0000256" key="6">
    <source>
        <dbReference type="HAMAP-Rule" id="MF_01518"/>
    </source>
</evidence>
<comment type="similarity">
    <text evidence="1 6">Belongs to the metallo-dependent hydrolases superfamily. Adenine deaminase family.</text>
</comment>
<sequence length="573" mass="62797">MKLREVKSMQVNKIKAARGEAKAELVLKGGSVLNVFTEEIIQADVAIVGDTIVGIGDYEGEREMDCRGKYIAPGLIDGHVHIESSMVTPLEFARQIVRQGTTTIIADPHEIVNVSGASGLSFILDSSEEVPVTVYVMVPSSVPATDVDTNGAGKFLAADMEPFMSHPRVLGLGEMMRFMDVLGEELETMEKLQLFSDRIMDGHAPGITGKDVQAYKLAGIYDDHECGTAEEALEKLRAGFYILVREGSGAHNLRTLVKGFLEQKVPLEQCLFCTDDKHLEDIEKEGHINACVRMAIEIGVPVEKAYKMGSYYAAKAYGLKDAGAVAAGFKADLMILDDLKTVKPESVIKAGRLITEDVLNAYSYRIKDESLLDTVIFDELTKEKLQVKRKEKNHVMELVPYQLLTRHCIEMIPGEGEVFVPDSEYTKLCVVERHGKNGKVGVCPMKGYGIKGGAIATTVSHDSHNIIAAGDNDEDLILAVEELKKIRGGYVIASAGEVKATLPLEIGGLMSLDSAPNVQRQISKMDKMAREMGVKQGADPFTTLSFMALTVIPQIRLTEKGMYDVETWCFVKE</sequence>
<dbReference type="Pfam" id="PF01979">
    <property type="entry name" value="Amidohydro_1"/>
    <property type="match status" value="1"/>
</dbReference>
<evidence type="ECO:0000256" key="5">
    <source>
        <dbReference type="ARBA" id="ARBA00047720"/>
    </source>
</evidence>
<dbReference type="CDD" id="cd01295">
    <property type="entry name" value="AdeC"/>
    <property type="match status" value="1"/>
</dbReference>
<dbReference type="EMBL" id="FQZY01000062">
    <property type="protein sequence ID" value="SHK59792.1"/>
    <property type="molecule type" value="Genomic_DNA"/>
</dbReference>
<evidence type="ECO:0000313" key="10">
    <source>
        <dbReference type="Proteomes" id="UP000184301"/>
    </source>
</evidence>
<dbReference type="NCBIfam" id="TIGR01178">
    <property type="entry name" value="ade"/>
    <property type="match status" value="1"/>
</dbReference>
<dbReference type="Proteomes" id="UP000184301">
    <property type="component" value="Unassembled WGS sequence"/>
</dbReference>
<dbReference type="InterPro" id="IPR026912">
    <property type="entry name" value="Adenine_deam_C"/>
</dbReference>
<proteinExistence type="inferred from homology"/>
<dbReference type="GO" id="GO:0006146">
    <property type="term" value="P:adenine catabolic process"/>
    <property type="evidence" value="ECO:0007669"/>
    <property type="project" value="InterPro"/>
</dbReference>
<name>A0A1M6TS15_9FIRM</name>
<dbReference type="STRING" id="1121950.SAMN02745243_03312"/>
<dbReference type="Gene3D" id="2.30.40.10">
    <property type="entry name" value="Urease, subunit C, domain 1"/>
    <property type="match status" value="1"/>
</dbReference>
<dbReference type="InterPro" id="IPR006679">
    <property type="entry name" value="Adenine_deam"/>
</dbReference>
<dbReference type="InterPro" id="IPR011059">
    <property type="entry name" value="Metal-dep_hydrolase_composite"/>
</dbReference>
<feature type="domain" description="Amidohydrolase-related" evidence="7">
    <location>
        <begin position="70"/>
        <end position="353"/>
    </location>
</feature>
<evidence type="ECO:0000256" key="2">
    <source>
        <dbReference type="ARBA" id="ARBA00012782"/>
    </source>
</evidence>
<comment type="catalytic activity">
    <reaction evidence="5 6">
        <text>adenine + H2O + H(+) = hypoxanthine + NH4(+)</text>
        <dbReference type="Rhea" id="RHEA:23688"/>
        <dbReference type="ChEBI" id="CHEBI:15377"/>
        <dbReference type="ChEBI" id="CHEBI:15378"/>
        <dbReference type="ChEBI" id="CHEBI:16708"/>
        <dbReference type="ChEBI" id="CHEBI:17368"/>
        <dbReference type="ChEBI" id="CHEBI:28938"/>
        <dbReference type="EC" id="3.5.4.2"/>
    </reaction>
</comment>
<evidence type="ECO:0000256" key="3">
    <source>
        <dbReference type="ARBA" id="ARBA00022801"/>
    </source>
</evidence>